<accession>A0A7W9YM60</accession>
<evidence type="ECO:0000313" key="2">
    <source>
        <dbReference type="EMBL" id="MBB6174607.1"/>
    </source>
</evidence>
<dbReference type="Proteomes" id="UP000546642">
    <property type="component" value="Unassembled WGS sequence"/>
</dbReference>
<organism evidence="2 3">
    <name type="scientific">Nocardiopsis mwathae</name>
    <dbReference type="NCBI Taxonomy" id="1472723"/>
    <lineage>
        <taxon>Bacteria</taxon>
        <taxon>Bacillati</taxon>
        <taxon>Actinomycetota</taxon>
        <taxon>Actinomycetes</taxon>
        <taxon>Streptosporangiales</taxon>
        <taxon>Nocardiopsidaceae</taxon>
        <taxon>Nocardiopsis</taxon>
    </lineage>
</organism>
<comment type="caution">
    <text evidence="2">The sequence shown here is derived from an EMBL/GenBank/DDBJ whole genome shotgun (WGS) entry which is preliminary data.</text>
</comment>
<sequence length="61" mass="6866">MRSALNFRKSSYSPNESACVEVADLPHGAAIRDTQNRSLGHLTFGAAEWRAFLRTLRKGRF</sequence>
<dbReference type="Pfam" id="PF04149">
    <property type="entry name" value="DUF397"/>
    <property type="match status" value="1"/>
</dbReference>
<dbReference type="AlphaFoldDB" id="A0A7W9YM60"/>
<name>A0A7W9YM60_9ACTN</name>
<dbReference type="EMBL" id="JACHDS010000001">
    <property type="protein sequence ID" value="MBB6174607.1"/>
    <property type="molecule type" value="Genomic_DNA"/>
</dbReference>
<evidence type="ECO:0000259" key="1">
    <source>
        <dbReference type="Pfam" id="PF04149"/>
    </source>
</evidence>
<keyword evidence="3" id="KW-1185">Reference proteome</keyword>
<dbReference type="InterPro" id="IPR007278">
    <property type="entry name" value="DUF397"/>
</dbReference>
<gene>
    <name evidence="2" type="ORF">HNR23_004667</name>
</gene>
<protein>
    <recommendedName>
        <fullName evidence="1">DUF397 domain-containing protein</fullName>
    </recommendedName>
</protein>
<reference evidence="2 3" key="1">
    <citation type="submission" date="2020-08" db="EMBL/GenBank/DDBJ databases">
        <title>Sequencing the genomes of 1000 actinobacteria strains.</title>
        <authorList>
            <person name="Klenk H.-P."/>
        </authorList>
    </citation>
    <scope>NUCLEOTIDE SEQUENCE [LARGE SCALE GENOMIC DNA]</scope>
    <source>
        <strain evidence="2 3">DSM 46659</strain>
    </source>
</reference>
<feature type="domain" description="DUF397" evidence="1">
    <location>
        <begin position="6"/>
        <end position="57"/>
    </location>
</feature>
<proteinExistence type="predicted"/>
<evidence type="ECO:0000313" key="3">
    <source>
        <dbReference type="Proteomes" id="UP000546642"/>
    </source>
</evidence>
<dbReference type="RefSeq" id="WP_184078746.1">
    <property type="nucleotide sequence ID" value="NZ_JACHDS010000001.1"/>
</dbReference>